<keyword evidence="4" id="KW-1185">Reference proteome</keyword>
<evidence type="ECO:0000259" key="2">
    <source>
        <dbReference type="Pfam" id="PF13966"/>
    </source>
</evidence>
<reference evidence="3 4" key="2">
    <citation type="journal article" date="2017" name="Nature">
        <title>The Apostasia genome and the evolution of orchids.</title>
        <authorList>
            <person name="Zhang G.Q."/>
            <person name="Liu K.W."/>
            <person name="Li Z."/>
            <person name="Lohaus R."/>
            <person name="Hsiao Y.Y."/>
            <person name="Niu S.C."/>
            <person name="Wang J.Y."/>
            <person name="Lin Y.C."/>
            <person name="Xu Q."/>
            <person name="Chen L.J."/>
            <person name="Yoshida K."/>
            <person name="Fujiwara S."/>
            <person name="Wang Z.W."/>
            <person name="Zhang Y.Q."/>
            <person name="Mitsuda N."/>
            <person name="Wang M."/>
            <person name="Liu G.H."/>
            <person name="Pecoraro L."/>
            <person name="Huang H.X."/>
            <person name="Xiao X.J."/>
            <person name="Lin M."/>
            <person name="Wu X.Y."/>
            <person name="Wu W.L."/>
            <person name="Chen Y.Y."/>
            <person name="Chang S.B."/>
            <person name="Sakamoto S."/>
            <person name="Ohme-Takagi M."/>
            <person name="Yagi M."/>
            <person name="Zeng S.J."/>
            <person name="Shen C.Y."/>
            <person name="Yeh C.M."/>
            <person name="Luo Y.B."/>
            <person name="Tsai W.C."/>
            <person name="Van de Peer Y."/>
            <person name="Liu Z.J."/>
        </authorList>
    </citation>
    <scope>NUCLEOTIDE SEQUENCE [LARGE SCALE GENOMIC DNA]</scope>
    <source>
        <tissue evidence="3">The whole plant</tissue>
    </source>
</reference>
<dbReference type="Proteomes" id="UP000233837">
    <property type="component" value="Unassembled WGS sequence"/>
</dbReference>
<keyword evidence="1" id="KW-0472">Membrane</keyword>
<accession>A0A2I0WV24</accession>
<protein>
    <recommendedName>
        <fullName evidence="2">Reverse transcriptase zinc-binding domain-containing protein</fullName>
    </recommendedName>
</protein>
<name>A0A2I0WV24_9ASPA</name>
<keyword evidence="1" id="KW-1133">Transmembrane helix</keyword>
<organism evidence="3 4">
    <name type="scientific">Dendrobium catenatum</name>
    <dbReference type="NCBI Taxonomy" id="906689"/>
    <lineage>
        <taxon>Eukaryota</taxon>
        <taxon>Viridiplantae</taxon>
        <taxon>Streptophyta</taxon>
        <taxon>Embryophyta</taxon>
        <taxon>Tracheophyta</taxon>
        <taxon>Spermatophyta</taxon>
        <taxon>Magnoliopsida</taxon>
        <taxon>Liliopsida</taxon>
        <taxon>Asparagales</taxon>
        <taxon>Orchidaceae</taxon>
        <taxon>Epidendroideae</taxon>
        <taxon>Malaxideae</taxon>
        <taxon>Dendrobiinae</taxon>
        <taxon>Dendrobium</taxon>
    </lineage>
</organism>
<dbReference type="Pfam" id="PF13966">
    <property type="entry name" value="zf-RVT"/>
    <property type="match status" value="1"/>
</dbReference>
<sequence length="156" mass="18700">MIWHKKHVIKHFVFIWLALIGGLKIVDTLLIRNIQVPGTCSLYLEHLETVFHLFFECYYSFSNLNAIVPGVQSFLFRPNILQLFDWVNGAHNGKHEVNYFYKLVIYCVIYFIWKERNNRRFGNTTQCHTTLLLHIKRVLFEKLLKWKNAMDLLEKL</sequence>
<gene>
    <name evidence="3" type="ORF">MA16_Dca000860</name>
</gene>
<reference evidence="3 4" key="1">
    <citation type="journal article" date="2016" name="Sci. Rep.">
        <title>The Dendrobium catenatum Lindl. genome sequence provides insights into polysaccharide synthase, floral development and adaptive evolution.</title>
        <authorList>
            <person name="Zhang G.Q."/>
            <person name="Xu Q."/>
            <person name="Bian C."/>
            <person name="Tsai W.C."/>
            <person name="Yeh C.M."/>
            <person name="Liu K.W."/>
            <person name="Yoshida K."/>
            <person name="Zhang L.S."/>
            <person name="Chang S.B."/>
            <person name="Chen F."/>
            <person name="Shi Y."/>
            <person name="Su Y.Y."/>
            <person name="Zhang Y.Q."/>
            <person name="Chen L.J."/>
            <person name="Yin Y."/>
            <person name="Lin M."/>
            <person name="Huang H."/>
            <person name="Deng H."/>
            <person name="Wang Z.W."/>
            <person name="Zhu S.L."/>
            <person name="Zhao X."/>
            <person name="Deng C."/>
            <person name="Niu S.C."/>
            <person name="Huang J."/>
            <person name="Wang M."/>
            <person name="Liu G.H."/>
            <person name="Yang H.J."/>
            <person name="Xiao X.J."/>
            <person name="Hsiao Y.Y."/>
            <person name="Wu W.L."/>
            <person name="Chen Y.Y."/>
            <person name="Mitsuda N."/>
            <person name="Ohme-Takagi M."/>
            <person name="Luo Y.B."/>
            <person name="Van de Peer Y."/>
            <person name="Liu Z.J."/>
        </authorList>
    </citation>
    <scope>NUCLEOTIDE SEQUENCE [LARGE SCALE GENOMIC DNA]</scope>
    <source>
        <tissue evidence="3">The whole plant</tissue>
    </source>
</reference>
<keyword evidence="1" id="KW-0812">Transmembrane</keyword>
<evidence type="ECO:0000313" key="4">
    <source>
        <dbReference type="Proteomes" id="UP000233837"/>
    </source>
</evidence>
<feature type="transmembrane region" description="Helical" evidence="1">
    <location>
        <begin position="12"/>
        <end position="31"/>
    </location>
</feature>
<feature type="domain" description="Reverse transcriptase zinc-binding" evidence="2">
    <location>
        <begin position="1"/>
        <end position="60"/>
    </location>
</feature>
<dbReference type="AlphaFoldDB" id="A0A2I0WV24"/>
<evidence type="ECO:0000313" key="3">
    <source>
        <dbReference type="EMBL" id="PKU79514.1"/>
    </source>
</evidence>
<dbReference type="InterPro" id="IPR026960">
    <property type="entry name" value="RVT-Znf"/>
</dbReference>
<feature type="transmembrane region" description="Helical" evidence="1">
    <location>
        <begin position="97"/>
        <end position="113"/>
    </location>
</feature>
<dbReference type="EMBL" id="KZ502442">
    <property type="protein sequence ID" value="PKU79514.1"/>
    <property type="molecule type" value="Genomic_DNA"/>
</dbReference>
<proteinExistence type="predicted"/>
<evidence type="ECO:0000256" key="1">
    <source>
        <dbReference type="SAM" id="Phobius"/>
    </source>
</evidence>